<sequence length="753" mass="84491">MNVADTVGYQVRLDSKPPRPPAGSILYCTSGILLRRLQTNPGLHGCTHVFIDEAHERDVNTDLSLLLLKRAVHLNPELRVVVMSATLDTEVFTRYFDSCPIIEVPGRTFPVQTSYLDDIRQKYNLELSSTSEICKKEDAKPFVNCQEVADVIKAVDRAEPEGAILVFLPGWAEIKQVKLLLDQSYADSTHMILPVHSSLLVLCRIKSRERERERERERASQHNTTDKLSTTEQARMFSRPLPGVRKIVLATNIAETSITIPDVVFVVDSGAHKENRLVEGTGTASLESVWVSRAGARQRAGRAGRVQPGHCYKLYTKEKEDDFAPFTTPEILRVPLEQTVLDCKTYAPDEKVESFLSQLPEPPTQKAIQLAVSDLIDLGALTQSEQLTRLGSILSSLSVHPRLGLGLLWSPLVGNCVAAATCIAHAQLNVELFADAADRRDGGWASRDRIFEYSKSESDTSDHVALYWIQEEYERVVRERGRKAADAWCERYGLRKDRLAYAKFQYVCIYPPRAAHLWWKQVGGARILETTSKQAISNLYLEQLLSTPLVQPSPDVEELNRFSGVDELLPAALLCGPNQLLIVRAKIRTKGKLMADIKLVTSDGSRAHISSESVNQRVKRSCGALFAYSGGLLSRERRALVVRGTTRLAPAAVLALAPGALHQVETQDDTTALYLPRHKLRIYVPTSQVDHIMKLREMFANTFQYYTERNPKEVSYEENTVVSRFKVRLVKAIGRMLVEAHKELKNTTEDNER</sequence>
<accession>A0ACC0JHG3</accession>
<proteinExistence type="predicted"/>
<gene>
    <name evidence="1" type="ORF">MSG28_012650</name>
</gene>
<dbReference type="EMBL" id="CM046122">
    <property type="protein sequence ID" value="KAI8423558.1"/>
    <property type="molecule type" value="Genomic_DNA"/>
</dbReference>
<name>A0ACC0JHG3_CHOFU</name>
<comment type="caution">
    <text evidence="1">The sequence shown here is derived from an EMBL/GenBank/DDBJ whole genome shotgun (WGS) entry which is preliminary data.</text>
</comment>
<reference evidence="1 2" key="1">
    <citation type="journal article" date="2022" name="Genome Biol. Evol.">
        <title>The Spruce Budworm Genome: Reconstructing the Evolutionary History of Antifreeze Proteins.</title>
        <authorList>
            <person name="Beliveau C."/>
            <person name="Gagne P."/>
            <person name="Picq S."/>
            <person name="Vernygora O."/>
            <person name="Keeling C.I."/>
            <person name="Pinkney K."/>
            <person name="Doucet D."/>
            <person name="Wen F."/>
            <person name="Johnston J.S."/>
            <person name="Maaroufi H."/>
            <person name="Boyle B."/>
            <person name="Laroche J."/>
            <person name="Dewar K."/>
            <person name="Juretic N."/>
            <person name="Blackburn G."/>
            <person name="Nisole A."/>
            <person name="Brunet B."/>
            <person name="Brandao M."/>
            <person name="Lumley L."/>
            <person name="Duan J."/>
            <person name="Quan G."/>
            <person name="Lucarotti C.J."/>
            <person name="Roe A.D."/>
            <person name="Sperling F.A.H."/>
            <person name="Levesque R.C."/>
            <person name="Cusson M."/>
        </authorList>
    </citation>
    <scope>NUCLEOTIDE SEQUENCE [LARGE SCALE GENOMIC DNA]</scope>
    <source>
        <strain evidence="1">Glfc:IPQL:Cfum</strain>
    </source>
</reference>
<keyword evidence="2" id="KW-1185">Reference proteome</keyword>
<evidence type="ECO:0000313" key="2">
    <source>
        <dbReference type="Proteomes" id="UP001064048"/>
    </source>
</evidence>
<protein>
    <submittedName>
        <fullName evidence="1">Uncharacterized protein</fullName>
    </submittedName>
</protein>
<organism evidence="1 2">
    <name type="scientific">Choristoneura fumiferana</name>
    <name type="common">Spruce budworm moth</name>
    <name type="synonym">Archips fumiferana</name>
    <dbReference type="NCBI Taxonomy" id="7141"/>
    <lineage>
        <taxon>Eukaryota</taxon>
        <taxon>Metazoa</taxon>
        <taxon>Ecdysozoa</taxon>
        <taxon>Arthropoda</taxon>
        <taxon>Hexapoda</taxon>
        <taxon>Insecta</taxon>
        <taxon>Pterygota</taxon>
        <taxon>Neoptera</taxon>
        <taxon>Endopterygota</taxon>
        <taxon>Lepidoptera</taxon>
        <taxon>Glossata</taxon>
        <taxon>Ditrysia</taxon>
        <taxon>Tortricoidea</taxon>
        <taxon>Tortricidae</taxon>
        <taxon>Tortricinae</taxon>
        <taxon>Choristoneura</taxon>
    </lineage>
</organism>
<dbReference type="Proteomes" id="UP001064048">
    <property type="component" value="Chromosome 22"/>
</dbReference>
<evidence type="ECO:0000313" key="1">
    <source>
        <dbReference type="EMBL" id="KAI8423558.1"/>
    </source>
</evidence>